<organism evidence="8 9">
    <name type="scientific">Acetobacter indonesiensis</name>
    <dbReference type="NCBI Taxonomy" id="104101"/>
    <lineage>
        <taxon>Bacteria</taxon>
        <taxon>Pseudomonadati</taxon>
        <taxon>Pseudomonadota</taxon>
        <taxon>Alphaproteobacteria</taxon>
        <taxon>Acetobacterales</taxon>
        <taxon>Acetobacteraceae</taxon>
        <taxon>Acetobacter</taxon>
    </lineage>
</organism>
<dbReference type="RefSeq" id="WP_086659243.1">
    <property type="nucleotide sequence ID" value="NZ_JBJJWX010000005.1"/>
</dbReference>
<keyword evidence="2 7" id="KW-0812">Transmembrane</keyword>
<feature type="site" description="Important for catalytic activity" evidence="7">
    <location>
        <position position="202"/>
    </location>
</feature>
<name>A0A252AV93_9PROT</name>
<keyword evidence="4 7" id="KW-0472">Membrane</keyword>
<dbReference type="EC" id="4.2.2.29" evidence="7"/>
<dbReference type="Proteomes" id="UP000194641">
    <property type="component" value="Unassembled WGS sequence"/>
</dbReference>
<sequence length="333" mass="36443">MRKLLVILFFLLLIGAGGTGLKIWQDYTQAGPLPQDTNVVIPHGDYLSTIHTLQNSDVLPAGWWIERVTLGLIFATKHQGQLHAAELHFPAHISIRGVLGILRHGRPVLHKITIPEGLSARQIQSLLQSAPFLTGDAPLTPEGSIMPETYSYLRNSKHEAIVSRAQTAMHDQLEKIWTSRDVVEEIPNQEAFLTLASLVEKETAVASERPLVARVFINRLQKGMKLQTDPTVIYAVTNGNPPLGRPLTHTDLQTPSPYNTYMQIGLPPGPICSPSVSSLQAVAHPAAGDALYFVANGAGGHNFASTLADHNKNVSLYRQKQIHSSETETPITH</sequence>
<comment type="catalytic activity">
    <reaction evidence="7">
        <text>a peptidoglycan chain = a peptidoglycan chain with N-acetyl-1,6-anhydromuramyl-[peptide] at the reducing end + a peptidoglycan chain with N-acetylglucosamine at the non-reducing end.</text>
        <dbReference type="EC" id="4.2.2.29"/>
    </reaction>
</comment>
<dbReference type="EMBL" id="JOPA01000016">
    <property type="protein sequence ID" value="OUI94282.1"/>
    <property type="molecule type" value="Genomic_DNA"/>
</dbReference>
<dbReference type="NCBIfam" id="TIGR00247">
    <property type="entry name" value="endolytic transglycosylase MltG"/>
    <property type="match status" value="1"/>
</dbReference>
<dbReference type="CDD" id="cd08010">
    <property type="entry name" value="MltG_like"/>
    <property type="match status" value="1"/>
</dbReference>
<dbReference type="InterPro" id="IPR003770">
    <property type="entry name" value="MLTG-like"/>
</dbReference>
<dbReference type="GO" id="GO:0009252">
    <property type="term" value="P:peptidoglycan biosynthetic process"/>
    <property type="evidence" value="ECO:0007669"/>
    <property type="project" value="UniProtKB-UniRule"/>
</dbReference>
<comment type="function">
    <text evidence="7">Functions as a peptidoglycan terminase that cleaves nascent peptidoglycan strands endolytically to terminate their elongation.</text>
</comment>
<keyword evidence="5 7" id="KW-0456">Lyase</keyword>
<dbReference type="Gene3D" id="3.30.160.60">
    <property type="entry name" value="Classic Zinc Finger"/>
    <property type="match status" value="1"/>
</dbReference>
<comment type="caution">
    <text evidence="8">The sequence shown here is derived from an EMBL/GenBank/DDBJ whole genome shotgun (WGS) entry which is preliminary data.</text>
</comment>
<accession>A0A252AV93</accession>
<dbReference type="PANTHER" id="PTHR30518:SF2">
    <property type="entry name" value="ENDOLYTIC MUREIN TRANSGLYCOSYLASE"/>
    <property type="match status" value="1"/>
</dbReference>
<keyword evidence="7" id="KW-0997">Cell inner membrane</keyword>
<evidence type="ECO:0000256" key="5">
    <source>
        <dbReference type="ARBA" id="ARBA00023239"/>
    </source>
</evidence>
<keyword evidence="1 7" id="KW-1003">Cell membrane</keyword>
<evidence type="ECO:0000256" key="1">
    <source>
        <dbReference type="ARBA" id="ARBA00022475"/>
    </source>
</evidence>
<evidence type="ECO:0000256" key="7">
    <source>
        <dbReference type="HAMAP-Rule" id="MF_02065"/>
    </source>
</evidence>
<dbReference type="AlphaFoldDB" id="A0A252AV93"/>
<dbReference type="Pfam" id="PF02618">
    <property type="entry name" value="YceG"/>
    <property type="match status" value="1"/>
</dbReference>
<protein>
    <recommendedName>
        <fullName evidence="7">Endolytic murein transglycosylase</fullName>
        <ecNumber evidence="7">4.2.2.29</ecNumber>
    </recommendedName>
    <alternativeName>
        <fullName evidence="7">Peptidoglycan lytic transglycosylase</fullName>
    </alternativeName>
    <alternativeName>
        <fullName evidence="7">Peptidoglycan polymerization terminase</fullName>
    </alternativeName>
</protein>
<dbReference type="GO" id="GO:0005886">
    <property type="term" value="C:plasma membrane"/>
    <property type="evidence" value="ECO:0007669"/>
    <property type="project" value="UniProtKB-UniRule"/>
</dbReference>
<evidence type="ECO:0000256" key="3">
    <source>
        <dbReference type="ARBA" id="ARBA00022989"/>
    </source>
</evidence>
<dbReference type="GO" id="GO:0008932">
    <property type="term" value="F:lytic endotransglycosylase activity"/>
    <property type="evidence" value="ECO:0007669"/>
    <property type="project" value="UniProtKB-UniRule"/>
</dbReference>
<evidence type="ECO:0000256" key="2">
    <source>
        <dbReference type="ARBA" id="ARBA00022692"/>
    </source>
</evidence>
<evidence type="ECO:0000313" key="9">
    <source>
        <dbReference type="Proteomes" id="UP000194641"/>
    </source>
</evidence>
<dbReference type="HAMAP" id="MF_02065">
    <property type="entry name" value="MltG"/>
    <property type="match status" value="1"/>
</dbReference>
<keyword evidence="6 7" id="KW-0961">Cell wall biogenesis/degradation</keyword>
<dbReference type="GO" id="GO:0071555">
    <property type="term" value="P:cell wall organization"/>
    <property type="evidence" value="ECO:0007669"/>
    <property type="project" value="UniProtKB-KW"/>
</dbReference>
<evidence type="ECO:0000256" key="6">
    <source>
        <dbReference type="ARBA" id="ARBA00023316"/>
    </source>
</evidence>
<dbReference type="PANTHER" id="PTHR30518">
    <property type="entry name" value="ENDOLYTIC MUREIN TRANSGLYCOSYLASE"/>
    <property type="match status" value="1"/>
</dbReference>
<gene>
    <name evidence="7" type="primary">mltG</name>
    <name evidence="8" type="ORF">HK17_04415</name>
</gene>
<comment type="similarity">
    <text evidence="7">Belongs to the transglycosylase MltG family.</text>
</comment>
<evidence type="ECO:0000313" key="8">
    <source>
        <dbReference type="EMBL" id="OUI94282.1"/>
    </source>
</evidence>
<evidence type="ECO:0000256" key="4">
    <source>
        <dbReference type="ARBA" id="ARBA00023136"/>
    </source>
</evidence>
<reference evidence="9" key="1">
    <citation type="submission" date="2014-06" db="EMBL/GenBank/DDBJ databases">
        <authorList>
            <person name="Winans N.J."/>
            <person name="Newell P.D."/>
            <person name="Douglas A.E."/>
        </authorList>
    </citation>
    <scope>NUCLEOTIDE SEQUENCE [LARGE SCALE GENOMIC DNA]</scope>
</reference>
<proteinExistence type="inferred from homology"/>
<keyword evidence="3 7" id="KW-1133">Transmembrane helix</keyword>